<feature type="transmembrane region" description="Helical" evidence="2">
    <location>
        <begin position="21"/>
        <end position="39"/>
    </location>
</feature>
<reference evidence="5" key="1">
    <citation type="journal article" date="2019" name="Int. J. Syst. Evol. Microbiol.">
        <title>The Global Catalogue of Microorganisms (GCM) 10K type strain sequencing project: providing services to taxonomists for standard genome sequencing and annotation.</title>
        <authorList>
            <consortium name="The Broad Institute Genomics Platform"/>
            <consortium name="The Broad Institute Genome Sequencing Center for Infectious Disease"/>
            <person name="Wu L."/>
            <person name="Ma J."/>
        </authorList>
    </citation>
    <scope>NUCLEOTIDE SEQUENCE [LARGE SCALE GENOMIC DNA]</scope>
    <source>
        <strain evidence="5">NBRC 108728</strain>
    </source>
</reference>
<feature type="compositionally biased region" description="Low complexity" evidence="1">
    <location>
        <begin position="549"/>
        <end position="562"/>
    </location>
</feature>
<feature type="transmembrane region" description="Helical" evidence="2">
    <location>
        <begin position="312"/>
        <end position="329"/>
    </location>
</feature>
<feature type="transmembrane region" description="Helical" evidence="2">
    <location>
        <begin position="45"/>
        <end position="65"/>
    </location>
</feature>
<keyword evidence="2" id="KW-1133">Transmembrane helix</keyword>
<feature type="transmembrane region" description="Helical" evidence="2">
    <location>
        <begin position="160"/>
        <end position="178"/>
    </location>
</feature>
<proteinExistence type="predicted"/>
<keyword evidence="5" id="KW-1185">Reference proteome</keyword>
<feature type="transmembrane region" description="Helical" evidence="2">
    <location>
        <begin position="244"/>
        <end position="263"/>
    </location>
</feature>
<dbReference type="PANTHER" id="PTHR23028:SF53">
    <property type="entry name" value="ACYL_TRANSF_3 DOMAIN-CONTAINING PROTEIN"/>
    <property type="match status" value="1"/>
</dbReference>
<feature type="compositionally biased region" description="Polar residues" evidence="1">
    <location>
        <begin position="457"/>
        <end position="467"/>
    </location>
</feature>
<evidence type="ECO:0000259" key="3">
    <source>
        <dbReference type="Pfam" id="PF01757"/>
    </source>
</evidence>
<feature type="transmembrane region" description="Helical" evidence="2">
    <location>
        <begin position="335"/>
        <end position="354"/>
    </location>
</feature>
<feature type="region of interest" description="Disordered" evidence="1">
    <location>
        <begin position="413"/>
        <end position="562"/>
    </location>
</feature>
<protein>
    <recommendedName>
        <fullName evidence="3">Acyltransferase 3 domain-containing protein</fullName>
    </recommendedName>
</protein>
<accession>A0ABM8GIH0</accession>
<sequence length="562" mass="60077">MHKGTTNRSTARSRPRARRTDVEALRGWAVGGVLAYHLVGVPLGGVTGVDMFFAISGFLITDLLFREARTTGRVDLVAFILRRARRLVPMAVVVLAATIIAASVVWYRPRLLTTLLDALAAATSTENWHLIAAQTSYLQADAAVSPLQHFWSLSVEEQFYAAWPVAVAVTVAILVRLRRAPRLRLVLLGVAIAATAASLARSLYLTHENIDAAYFDTGARAWQLGLGAVTALAGPLLARISPSIRPWIVGAGALLALWSLLAVDPSRAFPMPGAIPAVVGTCLILGCGTGTERGLLRVLSPRPALWLGRHSYSIYLWHFPLVVFLPDILGQTAATPVLALAATLLLSAASFRFIEQPFLSRRWPITRRRRPDPAAPPPPLRRVRSCIAPGLVLCLVGVSSFAQLRSPLGSATPALWPSQPAGPPIRHASPGRPSRPPASNPHCRRRSSRRPGPSRFAANSTRSSATGCPTPWTPVRAVATTPRSDPKACDPAPGGPAMLRREPSSSATRSPPAGPAPSSRPWHPTTGESKPSPSPAARQSTSRRRRAARPTSRPAARPAATP</sequence>
<organism evidence="4 5">
    <name type="scientific">Frondihabitans sucicola</name>
    <dbReference type="NCBI Taxonomy" id="1268041"/>
    <lineage>
        <taxon>Bacteria</taxon>
        <taxon>Bacillati</taxon>
        <taxon>Actinomycetota</taxon>
        <taxon>Actinomycetes</taxon>
        <taxon>Micrococcales</taxon>
        <taxon>Microbacteriaceae</taxon>
        <taxon>Frondihabitans</taxon>
    </lineage>
</organism>
<feature type="transmembrane region" description="Helical" evidence="2">
    <location>
        <begin position="185"/>
        <end position="207"/>
    </location>
</feature>
<evidence type="ECO:0000256" key="2">
    <source>
        <dbReference type="SAM" id="Phobius"/>
    </source>
</evidence>
<dbReference type="EMBL" id="AP027732">
    <property type="protein sequence ID" value="BDZ48180.1"/>
    <property type="molecule type" value="Genomic_DNA"/>
</dbReference>
<keyword evidence="2" id="KW-0812">Transmembrane</keyword>
<keyword evidence="2" id="KW-0472">Membrane</keyword>
<name>A0ABM8GIH0_9MICO</name>
<evidence type="ECO:0000256" key="1">
    <source>
        <dbReference type="SAM" id="MobiDB-lite"/>
    </source>
</evidence>
<feature type="transmembrane region" description="Helical" evidence="2">
    <location>
        <begin position="219"/>
        <end position="237"/>
    </location>
</feature>
<feature type="domain" description="Acyltransferase 3" evidence="3">
    <location>
        <begin position="21"/>
        <end position="348"/>
    </location>
</feature>
<dbReference type="Pfam" id="PF01757">
    <property type="entry name" value="Acyl_transf_3"/>
    <property type="match status" value="1"/>
</dbReference>
<feature type="transmembrane region" description="Helical" evidence="2">
    <location>
        <begin position="86"/>
        <end position="107"/>
    </location>
</feature>
<evidence type="ECO:0000313" key="4">
    <source>
        <dbReference type="EMBL" id="BDZ48180.1"/>
    </source>
</evidence>
<dbReference type="InterPro" id="IPR002656">
    <property type="entry name" value="Acyl_transf_3_dom"/>
</dbReference>
<dbReference type="Proteomes" id="UP001321486">
    <property type="component" value="Chromosome"/>
</dbReference>
<dbReference type="PANTHER" id="PTHR23028">
    <property type="entry name" value="ACETYLTRANSFERASE"/>
    <property type="match status" value="1"/>
</dbReference>
<feature type="compositionally biased region" description="Low complexity" evidence="1">
    <location>
        <begin position="504"/>
        <end position="521"/>
    </location>
</feature>
<gene>
    <name evidence="4" type="ORF">GCM10025867_04210</name>
</gene>
<dbReference type="InterPro" id="IPR050879">
    <property type="entry name" value="Acyltransferase_3"/>
</dbReference>
<evidence type="ECO:0000313" key="5">
    <source>
        <dbReference type="Proteomes" id="UP001321486"/>
    </source>
</evidence>
<feature type="transmembrane region" description="Helical" evidence="2">
    <location>
        <begin position="269"/>
        <end position="291"/>
    </location>
</feature>